<keyword evidence="2" id="KW-0732">Signal</keyword>
<organism evidence="3 4">
    <name type="scientific">Methylobacterium jeotgali</name>
    <dbReference type="NCBI Taxonomy" id="381630"/>
    <lineage>
        <taxon>Bacteria</taxon>
        <taxon>Pseudomonadati</taxon>
        <taxon>Pseudomonadota</taxon>
        <taxon>Alphaproteobacteria</taxon>
        <taxon>Hyphomicrobiales</taxon>
        <taxon>Methylobacteriaceae</taxon>
        <taxon>Methylobacterium</taxon>
    </lineage>
</organism>
<reference evidence="3" key="2">
    <citation type="submission" date="2021-08" db="EMBL/GenBank/DDBJ databases">
        <authorList>
            <person name="Tani A."/>
            <person name="Ola A."/>
            <person name="Ogura Y."/>
            <person name="Katsura K."/>
            <person name="Hayashi T."/>
        </authorList>
    </citation>
    <scope>NUCLEOTIDE SEQUENCE</scope>
    <source>
        <strain evidence="3">LMG 23639</strain>
    </source>
</reference>
<feature type="chain" id="PRO_5045242568" description="Antifreeze protein" evidence="2">
    <location>
        <begin position="34"/>
        <end position="181"/>
    </location>
</feature>
<evidence type="ECO:0000313" key="4">
    <source>
        <dbReference type="Proteomes" id="UP001055102"/>
    </source>
</evidence>
<evidence type="ECO:0000256" key="2">
    <source>
        <dbReference type="SAM" id="SignalP"/>
    </source>
</evidence>
<evidence type="ECO:0008006" key="5">
    <source>
        <dbReference type="Google" id="ProtNLM"/>
    </source>
</evidence>
<comment type="caution">
    <text evidence="3">The sequence shown here is derived from an EMBL/GenBank/DDBJ whole genome shotgun (WGS) entry which is preliminary data.</text>
</comment>
<gene>
    <name evidence="3" type="ORF">AOPFMNJM_0675</name>
</gene>
<sequence>MRKTVLTGVVRLGSTCGLAALLLSTPLAPPAAAQDGASQPGAAWQDPPARLPPTPAAKAPKTETRERPVAEAKPKARKVVREVRAPRRVRVSERRETSRRIETVRPAHTRRVAMTPRGSVVAQYPAYAGPPVVYGRTLEDERLARIRAAQAAGYIVVRSRSVEFPDGRSLRTYRPYEDEED</sequence>
<protein>
    <recommendedName>
        <fullName evidence="5">Antifreeze protein</fullName>
    </recommendedName>
</protein>
<feature type="region of interest" description="Disordered" evidence="1">
    <location>
        <begin position="30"/>
        <end position="79"/>
    </location>
</feature>
<feature type="signal peptide" evidence="2">
    <location>
        <begin position="1"/>
        <end position="33"/>
    </location>
</feature>
<evidence type="ECO:0000313" key="3">
    <source>
        <dbReference type="EMBL" id="GJE05375.1"/>
    </source>
</evidence>
<reference evidence="3" key="1">
    <citation type="journal article" date="2021" name="Front. Microbiol.">
        <title>Comprehensive Comparative Genomics and Phenotyping of Methylobacterium Species.</title>
        <authorList>
            <person name="Alessa O."/>
            <person name="Ogura Y."/>
            <person name="Fujitani Y."/>
            <person name="Takami H."/>
            <person name="Hayashi T."/>
            <person name="Sahin N."/>
            <person name="Tani A."/>
        </authorList>
    </citation>
    <scope>NUCLEOTIDE SEQUENCE</scope>
    <source>
        <strain evidence="3">LMG 23639</strain>
    </source>
</reference>
<evidence type="ECO:0000256" key="1">
    <source>
        <dbReference type="SAM" id="MobiDB-lite"/>
    </source>
</evidence>
<dbReference type="Proteomes" id="UP001055102">
    <property type="component" value="Unassembled WGS sequence"/>
</dbReference>
<keyword evidence="4" id="KW-1185">Reference proteome</keyword>
<feature type="compositionally biased region" description="Basic and acidic residues" evidence="1">
    <location>
        <begin position="60"/>
        <end position="79"/>
    </location>
</feature>
<accession>A0ABQ4SU15</accession>
<proteinExistence type="predicted"/>
<dbReference type="RefSeq" id="WP_238274061.1">
    <property type="nucleotide sequence ID" value="NZ_BPQR01000010.1"/>
</dbReference>
<dbReference type="EMBL" id="BPQR01000010">
    <property type="protein sequence ID" value="GJE05375.1"/>
    <property type="molecule type" value="Genomic_DNA"/>
</dbReference>
<name>A0ABQ4SU15_9HYPH</name>